<dbReference type="EMBL" id="JH598347">
    <property type="status" value="NOT_ANNOTATED_CDS"/>
    <property type="molecule type" value="Genomic_DNA"/>
</dbReference>
<dbReference type="InParanoid" id="M4C5F4"/>
<dbReference type="AlphaFoldDB" id="M4C5F4"/>
<dbReference type="HOGENOM" id="CLU_2856827_0_0_1"/>
<proteinExistence type="predicted"/>
<organism evidence="1 2">
    <name type="scientific">Hyaloperonospora arabidopsidis (strain Emoy2)</name>
    <name type="common">Downy mildew agent</name>
    <name type="synonym">Peronospora arabidopsidis</name>
    <dbReference type="NCBI Taxonomy" id="559515"/>
    <lineage>
        <taxon>Eukaryota</taxon>
        <taxon>Sar</taxon>
        <taxon>Stramenopiles</taxon>
        <taxon>Oomycota</taxon>
        <taxon>Peronosporomycetes</taxon>
        <taxon>Peronosporales</taxon>
        <taxon>Peronosporaceae</taxon>
        <taxon>Hyaloperonospora</taxon>
    </lineage>
</organism>
<evidence type="ECO:0000313" key="1">
    <source>
        <dbReference type="EnsemblProtists" id="HpaP814329"/>
    </source>
</evidence>
<dbReference type="Proteomes" id="UP000011713">
    <property type="component" value="Unassembled WGS sequence"/>
</dbReference>
<evidence type="ECO:0000313" key="2">
    <source>
        <dbReference type="Proteomes" id="UP000011713"/>
    </source>
</evidence>
<dbReference type="VEuPathDB" id="FungiDB:HpaG814329"/>
<keyword evidence="2" id="KW-1185">Reference proteome</keyword>
<reference evidence="1" key="2">
    <citation type="submission" date="2015-06" db="UniProtKB">
        <authorList>
            <consortium name="EnsemblProtists"/>
        </authorList>
    </citation>
    <scope>IDENTIFICATION</scope>
    <source>
        <strain evidence="1">Emoy2</strain>
    </source>
</reference>
<accession>M4C5F4</accession>
<reference evidence="2" key="1">
    <citation type="journal article" date="2010" name="Science">
        <title>Signatures of adaptation to obligate biotrophy in the Hyaloperonospora arabidopsidis genome.</title>
        <authorList>
            <person name="Baxter L."/>
            <person name="Tripathy S."/>
            <person name="Ishaque N."/>
            <person name="Boot N."/>
            <person name="Cabral A."/>
            <person name="Kemen E."/>
            <person name="Thines M."/>
            <person name="Ah-Fong A."/>
            <person name="Anderson R."/>
            <person name="Badejoko W."/>
            <person name="Bittner-Eddy P."/>
            <person name="Boore J.L."/>
            <person name="Chibucos M.C."/>
            <person name="Coates M."/>
            <person name="Dehal P."/>
            <person name="Delehaunty K."/>
            <person name="Dong S."/>
            <person name="Downton P."/>
            <person name="Dumas B."/>
            <person name="Fabro G."/>
            <person name="Fronick C."/>
            <person name="Fuerstenberg S.I."/>
            <person name="Fulton L."/>
            <person name="Gaulin E."/>
            <person name="Govers F."/>
            <person name="Hughes L."/>
            <person name="Humphray S."/>
            <person name="Jiang R.H."/>
            <person name="Judelson H."/>
            <person name="Kamoun S."/>
            <person name="Kyung K."/>
            <person name="Meijer H."/>
            <person name="Minx P."/>
            <person name="Morris P."/>
            <person name="Nelson J."/>
            <person name="Phuntumart V."/>
            <person name="Qutob D."/>
            <person name="Rehmany A."/>
            <person name="Rougon-Cardoso A."/>
            <person name="Ryden P."/>
            <person name="Torto-Alalibo T."/>
            <person name="Studholme D."/>
            <person name="Wang Y."/>
            <person name="Win J."/>
            <person name="Wood J."/>
            <person name="Clifton S.W."/>
            <person name="Rogers J."/>
            <person name="Van den Ackerveken G."/>
            <person name="Jones J.D."/>
            <person name="McDowell J.M."/>
            <person name="Beynon J."/>
            <person name="Tyler B.M."/>
        </authorList>
    </citation>
    <scope>NUCLEOTIDE SEQUENCE [LARGE SCALE GENOMIC DNA]</scope>
    <source>
        <strain evidence="2">Emoy2</strain>
    </source>
</reference>
<name>M4C5F4_HYAAE</name>
<sequence>LLESTPVASNCTEVDATNFMMAPSVSTRFCRAAKQCVKRRWRVACRPRWHRLTTVLFCLKSCTLG</sequence>
<dbReference type="EnsemblProtists" id="HpaT814329">
    <property type="protein sequence ID" value="HpaP814329"/>
    <property type="gene ID" value="HpaG814329"/>
</dbReference>
<protein>
    <submittedName>
        <fullName evidence="1">Uncharacterized protein</fullName>
    </submittedName>
</protein>